<evidence type="ECO:0000313" key="3">
    <source>
        <dbReference type="EMBL" id="SMD32938.1"/>
    </source>
</evidence>
<dbReference type="GO" id="GO:0016020">
    <property type="term" value="C:membrane"/>
    <property type="evidence" value="ECO:0007669"/>
    <property type="project" value="TreeGrafter"/>
</dbReference>
<dbReference type="PANTHER" id="PTHR43798:SF31">
    <property type="entry name" value="AB HYDROLASE SUPERFAMILY PROTEIN YCLE"/>
    <property type="match status" value="1"/>
</dbReference>
<keyword evidence="1" id="KW-0378">Hydrolase</keyword>
<sequence length="274" mass="32058">MSKTPKLYTFSNSIRLEYMAYGYGKKTLICFHGFGQNYQVFEKLATELNGYQVIGINLFFHGKSDRTSGTKYLSHEEWKKILNGFLHELGINNFSVFGYSMGGRYVASTIQSFSDRIDHCFFIAPDGIVKRSAYEFATFPLGSEQLFGFFMRNPKPFFTFLYLIEQTRLFNQWTINFSRSQLRDKGQRMKVYKSWVMLRKFRLSQKTLIKLLNTAPFQSAFIFGKYDNIIQPKRHFHFLSQLKKAKVTILDTGHTKLLNESFSKIADFLSSYQD</sequence>
<feature type="domain" description="AB hydrolase-1" evidence="2">
    <location>
        <begin position="27"/>
        <end position="255"/>
    </location>
</feature>
<dbReference type="RefSeq" id="WP_084371572.1">
    <property type="nucleotide sequence ID" value="NZ_FWYF01000001.1"/>
</dbReference>
<protein>
    <submittedName>
        <fullName evidence="3">Pimeloyl-ACP methyl ester carboxylesterase</fullName>
    </submittedName>
</protein>
<accession>A0A1W2G9B6</accession>
<organism evidence="3 4">
    <name type="scientific">Reichenbachiella faecimaris</name>
    <dbReference type="NCBI Taxonomy" id="692418"/>
    <lineage>
        <taxon>Bacteria</taxon>
        <taxon>Pseudomonadati</taxon>
        <taxon>Bacteroidota</taxon>
        <taxon>Cytophagia</taxon>
        <taxon>Cytophagales</taxon>
        <taxon>Reichenbachiellaceae</taxon>
        <taxon>Reichenbachiella</taxon>
    </lineage>
</organism>
<name>A0A1W2G9B6_REIFA</name>
<dbReference type="Gene3D" id="3.40.50.1820">
    <property type="entry name" value="alpha/beta hydrolase"/>
    <property type="match status" value="1"/>
</dbReference>
<dbReference type="Proteomes" id="UP000192472">
    <property type="component" value="Unassembled WGS sequence"/>
</dbReference>
<dbReference type="PANTHER" id="PTHR43798">
    <property type="entry name" value="MONOACYLGLYCEROL LIPASE"/>
    <property type="match status" value="1"/>
</dbReference>
<evidence type="ECO:0000259" key="2">
    <source>
        <dbReference type="Pfam" id="PF00561"/>
    </source>
</evidence>
<evidence type="ECO:0000256" key="1">
    <source>
        <dbReference type="ARBA" id="ARBA00022801"/>
    </source>
</evidence>
<reference evidence="3 4" key="1">
    <citation type="submission" date="2017-04" db="EMBL/GenBank/DDBJ databases">
        <authorList>
            <person name="Afonso C.L."/>
            <person name="Miller P.J."/>
            <person name="Scott M.A."/>
            <person name="Spackman E."/>
            <person name="Goraichik I."/>
            <person name="Dimitrov K.M."/>
            <person name="Suarez D.L."/>
            <person name="Swayne D.E."/>
        </authorList>
    </citation>
    <scope>NUCLEOTIDE SEQUENCE [LARGE SCALE GENOMIC DNA]</scope>
    <source>
        <strain evidence="3 4">DSM 26133</strain>
    </source>
</reference>
<evidence type="ECO:0000313" key="4">
    <source>
        <dbReference type="Proteomes" id="UP000192472"/>
    </source>
</evidence>
<keyword evidence="4" id="KW-1185">Reference proteome</keyword>
<dbReference type="InterPro" id="IPR029058">
    <property type="entry name" value="AB_hydrolase_fold"/>
</dbReference>
<dbReference type="AlphaFoldDB" id="A0A1W2G9B6"/>
<dbReference type="OrthoDB" id="975949at2"/>
<dbReference type="SUPFAM" id="SSF53474">
    <property type="entry name" value="alpha/beta-Hydrolases"/>
    <property type="match status" value="1"/>
</dbReference>
<proteinExistence type="predicted"/>
<gene>
    <name evidence="3" type="ORF">SAMN04488029_1298</name>
</gene>
<dbReference type="InterPro" id="IPR000073">
    <property type="entry name" value="AB_hydrolase_1"/>
</dbReference>
<dbReference type="STRING" id="692418.SAMN04488029_1298"/>
<dbReference type="InterPro" id="IPR050266">
    <property type="entry name" value="AB_hydrolase_sf"/>
</dbReference>
<dbReference type="GO" id="GO:0016787">
    <property type="term" value="F:hydrolase activity"/>
    <property type="evidence" value="ECO:0007669"/>
    <property type="project" value="UniProtKB-KW"/>
</dbReference>
<dbReference type="EMBL" id="FWYF01000001">
    <property type="protein sequence ID" value="SMD32938.1"/>
    <property type="molecule type" value="Genomic_DNA"/>
</dbReference>
<dbReference type="Pfam" id="PF00561">
    <property type="entry name" value="Abhydrolase_1"/>
    <property type="match status" value="1"/>
</dbReference>